<sequence length="63" mass="7002">MVCLRSQLSLWWGGSLHQELTVTFSLLPMICPSPLRIPHLILNPNLTNLQNSSSSSIMAAINR</sequence>
<reference evidence="1" key="1">
    <citation type="journal article" date="2008" name="BMC Genomics">
        <title>A conifer genomics resource of 200,000 spruce (Picea spp.) ESTs and 6,464 high-quality, sequence-finished full-length cDNAs for Sitka spruce (Picea sitchensis).</title>
        <authorList>
            <person name="Ralph S.G."/>
            <person name="Chun H.J."/>
            <person name="Kolosova N."/>
            <person name="Cooper D."/>
            <person name="Oddy C."/>
            <person name="Ritland C.E."/>
            <person name="Kirkpatrick R."/>
            <person name="Moore R."/>
            <person name="Barber S."/>
            <person name="Holt R.A."/>
            <person name="Jones S.J."/>
            <person name="Marra M.A."/>
            <person name="Douglas C.J."/>
            <person name="Ritland K."/>
            <person name="Bohlmann J."/>
        </authorList>
    </citation>
    <scope>NUCLEOTIDE SEQUENCE</scope>
    <source>
        <tissue evidence="1">Green portion of the leader tissue</tissue>
    </source>
</reference>
<dbReference type="AlphaFoldDB" id="A9P126"/>
<organism evidence="1">
    <name type="scientific">Picea sitchensis</name>
    <name type="common">Sitka spruce</name>
    <name type="synonym">Pinus sitchensis</name>
    <dbReference type="NCBI Taxonomy" id="3332"/>
    <lineage>
        <taxon>Eukaryota</taxon>
        <taxon>Viridiplantae</taxon>
        <taxon>Streptophyta</taxon>
        <taxon>Embryophyta</taxon>
        <taxon>Tracheophyta</taxon>
        <taxon>Spermatophyta</taxon>
        <taxon>Pinopsida</taxon>
        <taxon>Pinidae</taxon>
        <taxon>Conifers I</taxon>
        <taxon>Pinales</taxon>
        <taxon>Pinaceae</taxon>
        <taxon>Picea</taxon>
    </lineage>
</organism>
<dbReference type="EMBL" id="EF087341">
    <property type="protein sequence ID" value="ABK26587.1"/>
    <property type="molecule type" value="mRNA"/>
</dbReference>
<accession>A9P126</accession>
<protein>
    <submittedName>
        <fullName evidence="1">Uncharacterized protein</fullName>
    </submittedName>
</protein>
<evidence type="ECO:0000313" key="1">
    <source>
        <dbReference type="EMBL" id="ABK26587.1"/>
    </source>
</evidence>
<name>A9P126_PICSI</name>
<proteinExistence type="evidence at transcript level"/>